<dbReference type="PANTHER" id="PTHR43081">
    <property type="entry name" value="ADENYLATE CYCLASE, TERMINAL-DIFFERENTIATION SPECIFIC-RELATED"/>
    <property type="match status" value="1"/>
</dbReference>
<dbReference type="Gene3D" id="3.30.70.1230">
    <property type="entry name" value="Nucleotide cyclase"/>
    <property type="match status" value="1"/>
</dbReference>
<dbReference type="STRING" id="1782.AWC18_14175"/>
<dbReference type="InterPro" id="IPR001054">
    <property type="entry name" value="A/G_cyclase"/>
</dbReference>
<evidence type="ECO:0000313" key="4">
    <source>
        <dbReference type="Proteomes" id="UP000193108"/>
    </source>
</evidence>
<protein>
    <submittedName>
        <fullName evidence="3">Cyclase</fullName>
    </submittedName>
</protein>
<dbReference type="SUPFAM" id="SSF55073">
    <property type="entry name" value="Nucleotide cyclase"/>
    <property type="match status" value="1"/>
</dbReference>
<dbReference type="GO" id="GO:0006171">
    <property type="term" value="P:cAMP biosynthetic process"/>
    <property type="evidence" value="ECO:0007669"/>
    <property type="project" value="TreeGrafter"/>
</dbReference>
<evidence type="ECO:0000256" key="1">
    <source>
        <dbReference type="ARBA" id="ARBA00005381"/>
    </source>
</evidence>
<evidence type="ECO:0000259" key="2">
    <source>
        <dbReference type="PROSITE" id="PS50125"/>
    </source>
</evidence>
<comment type="caution">
    <text evidence="3">The sequence shown here is derived from an EMBL/GenBank/DDBJ whole genome shotgun (WGS) entry which is preliminary data.</text>
</comment>
<dbReference type="InterPro" id="IPR029787">
    <property type="entry name" value="Nucleotide_cyclase"/>
</dbReference>
<evidence type="ECO:0000313" key="3">
    <source>
        <dbReference type="EMBL" id="ORW19308.1"/>
    </source>
</evidence>
<sequence length="379" mass="40436">MHGGGGRGLLRDADGTGVFDDLDASAREERAELVAWLLEQGFGLDQIRAEVAPMLMPAHRELGNDGKYVSERELSAAHGIDLALLQGIENALGLPRLDDPDAPLLLRADGDAAVRLQQLVAAGLDPGQVLLMIRRLSEGISRAVPAFRYSTISAIMRPGLTELEVAKAHEEMVRAVIPLLGSMIRDILFVQLRRVLEGEQVNARERAAGVALPGARQLAVAFADMVGFTPLGEAVPPEELVGLVERLADLANEVVNPPVRLVKTIGDAVMLVSADASKLLDATLQLLDRAADDRALPQLRAGIASGWAVSRARDWFGSPVNVASRVTSVAEPGEVMVEGAARAGVGDAPGYAWSFVGTRALKGVEGQTRLFRVRRLETP</sequence>
<proteinExistence type="inferred from homology"/>
<dbReference type="PANTHER" id="PTHR43081:SF19">
    <property type="entry name" value="PH-SENSITIVE ADENYLATE CYCLASE RV1264"/>
    <property type="match status" value="1"/>
</dbReference>
<gene>
    <name evidence="3" type="ORF">AWC18_14175</name>
</gene>
<reference evidence="3 4" key="1">
    <citation type="submission" date="2016-01" db="EMBL/GenBank/DDBJ databases">
        <title>The new phylogeny of the genus Mycobacterium.</title>
        <authorList>
            <person name="Tarcisio F."/>
            <person name="Conor M."/>
            <person name="Antonella G."/>
            <person name="Elisabetta G."/>
            <person name="Giulia F.S."/>
            <person name="Sara T."/>
            <person name="Anna F."/>
            <person name="Clotilde B."/>
            <person name="Roberto B."/>
            <person name="Veronica D.S."/>
            <person name="Fabio R."/>
            <person name="Monica P."/>
            <person name="Olivier J."/>
            <person name="Enrico T."/>
            <person name="Nicola S."/>
        </authorList>
    </citation>
    <scope>NUCLEOTIDE SEQUENCE [LARGE SCALE GENOMIC DNA]</scope>
    <source>
        <strain evidence="3 4">DSM 44164</strain>
    </source>
</reference>
<dbReference type="AlphaFoldDB" id="A0A1X1Z7P6"/>
<dbReference type="CDD" id="cd07302">
    <property type="entry name" value="CHD"/>
    <property type="match status" value="1"/>
</dbReference>
<organism evidence="3 4">
    <name type="scientific">Mycolicibacter nonchromogenicus</name>
    <name type="common">Mycobacterium nonchromogenicum</name>
    <dbReference type="NCBI Taxonomy" id="1782"/>
    <lineage>
        <taxon>Bacteria</taxon>
        <taxon>Bacillati</taxon>
        <taxon>Actinomycetota</taxon>
        <taxon>Actinomycetes</taxon>
        <taxon>Mycobacteriales</taxon>
        <taxon>Mycobacteriaceae</taxon>
        <taxon>Mycolicibacter</taxon>
    </lineage>
</organism>
<comment type="similarity">
    <text evidence="1">Belongs to the adenylyl cyclase class-3 family.</text>
</comment>
<dbReference type="Proteomes" id="UP000193108">
    <property type="component" value="Unassembled WGS sequence"/>
</dbReference>
<dbReference type="Pfam" id="PF16701">
    <property type="entry name" value="Ad_Cy_reg"/>
    <property type="match status" value="1"/>
</dbReference>
<dbReference type="InterPro" id="IPR050697">
    <property type="entry name" value="Adenylyl/Guanylyl_Cyclase_3/4"/>
</dbReference>
<dbReference type="EMBL" id="LQPI01000050">
    <property type="protein sequence ID" value="ORW19308.1"/>
    <property type="molecule type" value="Genomic_DNA"/>
</dbReference>
<dbReference type="InterPro" id="IPR032026">
    <property type="entry name" value="Ad_Cy_reg"/>
</dbReference>
<dbReference type="Pfam" id="PF00211">
    <property type="entry name" value="Guanylate_cyc"/>
    <property type="match status" value="1"/>
</dbReference>
<dbReference type="GO" id="GO:0035556">
    <property type="term" value="P:intracellular signal transduction"/>
    <property type="evidence" value="ECO:0007669"/>
    <property type="project" value="InterPro"/>
</dbReference>
<keyword evidence="4" id="KW-1185">Reference proteome</keyword>
<dbReference type="GO" id="GO:0004016">
    <property type="term" value="F:adenylate cyclase activity"/>
    <property type="evidence" value="ECO:0007669"/>
    <property type="project" value="UniProtKB-ARBA"/>
</dbReference>
<accession>A0A1X1Z7P6</accession>
<name>A0A1X1Z7P6_MYCNO</name>
<dbReference type="SMART" id="SM00044">
    <property type="entry name" value="CYCc"/>
    <property type="match status" value="1"/>
</dbReference>
<feature type="domain" description="Guanylate cyclase" evidence="2">
    <location>
        <begin position="219"/>
        <end position="327"/>
    </location>
</feature>
<dbReference type="PROSITE" id="PS50125">
    <property type="entry name" value="GUANYLATE_CYCLASE_2"/>
    <property type="match status" value="1"/>
</dbReference>